<evidence type="ECO:0008006" key="4">
    <source>
        <dbReference type="Google" id="ProtNLM"/>
    </source>
</evidence>
<dbReference type="eggNOG" id="COG1881">
    <property type="taxonomic scope" value="Bacteria"/>
</dbReference>
<evidence type="ECO:0000313" key="2">
    <source>
        <dbReference type="EMBL" id="KDB52968.1"/>
    </source>
</evidence>
<keyword evidence="1" id="KW-0732">Signal</keyword>
<keyword evidence="3" id="KW-1185">Reference proteome</keyword>
<proteinExistence type="predicted"/>
<dbReference type="SUPFAM" id="SSF49777">
    <property type="entry name" value="PEBP-like"/>
    <property type="match status" value="1"/>
</dbReference>
<sequence length="218" mass="21875">MTMMSHRLRRPAAVSALSVLVLALAGCAGSMPTLSSPGASAGAFTLSSPDIPAGSVIAGKFVLNGFGCKGENVSPALVWKNPPAGTKSYAIQVYDPDAPTGSGFWHWGVYNIPASVTSLAQGAGNSAATLPAGANGGHSDFHDTGATGGNGNWGGPCPPVGDKPHRYVFTVFALGVDNLHAAAGIPKTGSAALHGFVLNKGLGDKLLGKASFTATYGR</sequence>
<feature type="chain" id="PRO_5001576646" description="YbhB/YbcL family Raf kinase inhibitor-like protein" evidence="1">
    <location>
        <begin position="31"/>
        <end position="218"/>
    </location>
</feature>
<gene>
    <name evidence="2" type="ORF">X805_14410</name>
</gene>
<dbReference type="InterPro" id="IPR008914">
    <property type="entry name" value="PEBP"/>
</dbReference>
<dbReference type="Gene3D" id="3.90.280.10">
    <property type="entry name" value="PEBP-like"/>
    <property type="match status" value="1"/>
</dbReference>
<dbReference type="PATRIC" id="fig|1286631.3.peg.1423"/>
<dbReference type="PROSITE" id="PS51257">
    <property type="entry name" value="PROKAR_LIPOPROTEIN"/>
    <property type="match status" value="1"/>
</dbReference>
<dbReference type="AlphaFoldDB" id="A0A059KPD0"/>
<dbReference type="EMBL" id="AZRA01000033">
    <property type="protein sequence ID" value="KDB52968.1"/>
    <property type="molecule type" value="Genomic_DNA"/>
</dbReference>
<dbReference type="InterPro" id="IPR005247">
    <property type="entry name" value="YbhB_YbcL/LppC-like"/>
</dbReference>
<dbReference type="PANTHER" id="PTHR30289">
    <property type="entry name" value="UNCHARACTERIZED PROTEIN YBCL-RELATED"/>
    <property type="match status" value="1"/>
</dbReference>
<name>A0A059KPD0_9BURK</name>
<evidence type="ECO:0000256" key="1">
    <source>
        <dbReference type="SAM" id="SignalP"/>
    </source>
</evidence>
<comment type="caution">
    <text evidence="2">The sequence shown here is derived from an EMBL/GenBank/DDBJ whole genome shotgun (WGS) entry which is preliminary data.</text>
</comment>
<dbReference type="Pfam" id="PF01161">
    <property type="entry name" value="PBP"/>
    <property type="match status" value="1"/>
</dbReference>
<dbReference type="PANTHER" id="PTHR30289:SF1">
    <property type="entry name" value="PEBP (PHOSPHATIDYLETHANOLAMINE-BINDING PROTEIN) FAMILY PROTEIN"/>
    <property type="match status" value="1"/>
</dbReference>
<organism evidence="2 3">
    <name type="scientific">Sphaerotilus natans subsp. natans DSM 6575</name>
    <dbReference type="NCBI Taxonomy" id="1286631"/>
    <lineage>
        <taxon>Bacteria</taxon>
        <taxon>Pseudomonadati</taxon>
        <taxon>Pseudomonadota</taxon>
        <taxon>Betaproteobacteria</taxon>
        <taxon>Burkholderiales</taxon>
        <taxon>Sphaerotilaceae</taxon>
        <taxon>Sphaerotilus</taxon>
    </lineage>
</organism>
<dbReference type="InterPro" id="IPR036610">
    <property type="entry name" value="PEBP-like_sf"/>
</dbReference>
<dbReference type="NCBIfam" id="TIGR00481">
    <property type="entry name" value="YbhB/YbcL family Raf kinase inhibitor-like protein"/>
    <property type="match status" value="1"/>
</dbReference>
<dbReference type="STRING" id="34103.SAMN05421778_1472"/>
<evidence type="ECO:0000313" key="3">
    <source>
        <dbReference type="Proteomes" id="UP000026714"/>
    </source>
</evidence>
<reference evidence="2 3" key="1">
    <citation type="journal article" date="2014" name="FEMS Microbiol. Ecol.">
        <title>Sphaerotilus natans encrusted with nanoball-shaped Fe(III) oxide minerals formed by nitrate-reducing mixotrophic Fe(II) oxidation.</title>
        <authorList>
            <person name="Park S."/>
            <person name="Kim D.H."/>
            <person name="Lee J.H."/>
            <person name="Hur H.G."/>
        </authorList>
    </citation>
    <scope>NUCLEOTIDE SEQUENCE [LARGE SCALE GENOMIC DNA]</scope>
    <source>
        <strain evidence="2 3">DSM 6575</strain>
    </source>
</reference>
<protein>
    <recommendedName>
        <fullName evidence="4">YbhB/YbcL family Raf kinase inhibitor-like protein</fullName>
    </recommendedName>
</protein>
<feature type="signal peptide" evidence="1">
    <location>
        <begin position="1"/>
        <end position="30"/>
    </location>
</feature>
<dbReference type="Proteomes" id="UP000026714">
    <property type="component" value="Unassembled WGS sequence"/>
</dbReference>
<dbReference type="CDD" id="cd00865">
    <property type="entry name" value="PEBP_bact_arch"/>
    <property type="match status" value="1"/>
</dbReference>
<accession>A0A059KPD0</accession>